<dbReference type="EMBL" id="BARV01006568">
    <property type="protein sequence ID" value="GAI14621.1"/>
    <property type="molecule type" value="Genomic_DNA"/>
</dbReference>
<dbReference type="InterPro" id="IPR038071">
    <property type="entry name" value="UROD/MetE-like_sf"/>
</dbReference>
<evidence type="ECO:0000256" key="1">
    <source>
        <dbReference type="SAM" id="MobiDB-lite"/>
    </source>
</evidence>
<sequence length="269" mass="29793">LALLGPKLYKWAGDGLGENSLHQIIEGEPLKADEYEMFLADPGDFTLRYYLPRVWTTLEPFAKLPPMQSWWGVSTMASQALSFSSPDVVRAFESLFKAGQEQEKYVRVARTLNDDFTNLGFPPMSHGGAAAPFDVVSDYLRGMSGAMLDMYRHPDELLQTCEMILSRSLAGGAMALQSKRGNPKRVWAALHRGSDGFMSLKQFETFYWATLKKLILAMTDWGWYSLHSTKATGNSASSTSSNCPGEKPSPDLLLPTLKKPRKSSAVIPA</sequence>
<comment type="caution">
    <text evidence="2">The sequence shown here is derived from an EMBL/GenBank/DDBJ whole genome shotgun (WGS) entry which is preliminary data.</text>
</comment>
<gene>
    <name evidence="2" type="ORF">S06H3_13451</name>
</gene>
<feature type="non-terminal residue" evidence="2">
    <location>
        <position position="1"/>
    </location>
</feature>
<dbReference type="Gene3D" id="3.20.20.210">
    <property type="match status" value="1"/>
</dbReference>
<proteinExistence type="predicted"/>
<organism evidence="2">
    <name type="scientific">marine sediment metagenome</name>
    <dbReference type="NCBI Taxonomy" id="412755"/>
    <lineage>
        <taxon>unclassified sequences</taxon>
        <taxon>metagenomes</taxon>
        <taxon>ecological metagenomes</taxon>
    </lineage>
</organism>
<name>X1M953_9ZZZZ</name>
<accession>X1M953</accession>
<dbReference type="SUPFAM" id="SSF51726">
    <property type="entry name" value="UROD/MetE-like"/>
    <property type="match status" value="1"/>
</dbReference>
<protein>
    <submittedName>
        <fullName evidence="2">Uncharacterized protein</fullName>
    </submittedName>
</protein>
<dbReference type="AlphaFoldDB" id="X1M953"/>
<evidence type="ECO:0000313" key="2">
    <source>
        <dbReference type="EMBL" id="GAI14621.1"/>
    </source>
</evidence>
<feature type="region of interest" description="Disordered" evidence="1">
    <location>
        <begin position="234"/>
        <end position="269"/>
    </location>
</feature>
<reference evidence="2" key="1">
    <citation type="journal article" date="2014" name="Front. Microbiol.">
        <title>High frequency of phylogenetically diverse reductive dehalogenase-homologous genes in deep subseafloor sedimentary metagenomes.</title>
        <authorList>
            <person name="Kawai M."/>
            <person name="Futagami T."/>
            <person name="Toyoda A."/>
            <person name="Takaki Y."/>
            <person name="Nishi S."/>
            <person name="Hori S."/>
            <person name="Arai W."/>
            <person name="Tsubouchi T."/>
            <person name="Morono Y."/>
            <person name="Uchiyama I."/>
            <person name="Ito T."/>
            <person name="Fujiyama A."/>
            <person name="Inagaki F."/>
            <person name="Takami H."/>
        </authorList>
    </citation>
    <scope>NUCLEOTIDE SEQUENCE</scope>
    <source>
        <strain evidence="2">Expedition CK06-06</strain>
    </source>
</reference>